<dbReference type="Pfam" id="PF00397">
    <property type="entry name" value="WW"/>
    <property type="match status" value="1"/>
</dbReference>
<feature type="compositionally biased region" description="Basic and acidic residues" evidence="2">
    <location>
        <begin position="516"/>
        <end position="528"/>
    </location>
</feature>
<feature type="region of interest" description="Disordered" evidence="2">
    <location>
        <begin position="882"/>
        <end position="909"/>
    </location>
</feature>
<protein>
    <recommendedName>
        <fullName evidence="3">WW domain-containing protein</fullName>
    </recommendedName>
</protein>
<evidence type="ECO:0000259" key="3">
    <source>
        <dbReference type="PROSITE" id="PS50020"/>
    </source>
</evidence>
<dbReference type="InterPro" id="IPR006145">
    <property type="entry name" value="PsdUridine_synth_RsuA/RluA"/>
</dbReference>
<feature type="domain" description="WW" evidence="3">
    <location>
        <begin position="947"/>
        <end position="979"/>
    </location>
</feature>
<dbReference type="CDD" id="cd02869">
    <property type="entry name" value="PseudoU_synth_RluA_like"/>
    <property type="match status" value="1"/>
</dbReference>
<dbReference type="SMART" id="SM00456">
    <property type="entry name" value="WW"/>
    <property type="match status" value="3"/>
</dbReference>
<feature type="compositionally biased region" description="Low complexity" evidence="2">
    <location>
        <begin position="682"/>
        <end position="694"/>
    </location>
</feature>
<dbReference type="SUPFAM" id="SSF51045">
    <property type="entry name" value="WW domain"/>
    <property type="match status" value="1"/>
</dbReference>
<proteinExistence type="inferred from homology"/>
<feature type="region of interest" description="Disordered" evidence="2">
    <location>
        <begin position="649"/>
        <end position="739"/>
    </location>
</feature>
<gene>
    <name evidence="4" type="ORF">EVOR1521_LOCUS21577</name>
</gene>
<dbReference type="Proteomes" id="UP001178507">
    <property type="component" value="Unassembled WGS sequence"/>
</dbReference>
<dbReference type="SUPFAM" id="SSF55120">
    <property type="entry name" value="Pseudouridine synthase"/>
    <property type="match status" value="1"/>
</dbReference>
<dbReference type="PANTHER" id="PTHR21600:SF87">
    <property type="entry name" value="RNA PSEUDOURIDYLATE SYNTHASE DOMAIN-CONTAINING PROTEIN 1"/>
    <property type="match status" value="1"/>
</dbReference>
<comment type="caution">
    <text evidence="4">The sequence shown here is derived from an EMBL/GenBank/DDBJ whole genome shotgun (WGS) entry which is preliminary data.</text>
</comment>
<dbReference type="Pfam" id="PF00849">
    <property type="entry name" value="PseudoU_synth_2"/>
    <property type="match status" value="1"/>
</dbReference>
<dbReference type="InterPro" id="IPR036020">
    <property type="entry name" value="WW_dom_sf"/>
</dbReference>
<feature type="compositionally biased region" description="Basic and acidic residues" evidence="2">
    <location>
        <begin position="697"/>
        <end position="721"/>
    </location>
</feature>
<feature type="compositionally biased region" description="Basic and acidic residues" evidence="2">
    <location>
        <begin position="656"/>
        <end position="680"/>
    </location>
</feature>
<feature type="region of interest" description="Disordered" evidence="2">
    <location>
        <begin position="516"/>
        <end position="536"/>
    </location>
</feature>
<feature type="domain" description="WW" evidence="3">
    <location>
        <begin position="907"/>
        <end position="941"/>
    </location>
</feature>
<dbReference type="GO" id="GO:0009982">
    <property type="term" value="F:pseudouridine synthase activity"/>
    <property type="evidence" value="ECO:0007669"/>
    <property type="project" value="InterPro"/>
</dbReference>
<comment type="similarity">
    <text evidence="1">Belongs to the pseudouridine synthase RluA family.</text>
</comment>
<dbReference type="CDD" id="cd00201">
    <property type="entry name" value="WW"/>
    <property type="match status" value="1"/>
</dbReference>
<dbReference type="InterPro" id="IPR020103">
    <property type="entry name" value="PsdUridine_synth_cat_dom_sf"/>
</dbReference>
<dbReference type="PROSITE" id="PS50020">
    <property type="entry name" value="WW_DOMAIN_2"/>
    <property type="match status" value="3"/>
</dbReference>
<dbReference type="Gene3D" id="2.20.70.10">
    <property type="match status" value="2"/>
</dbReference>
<evidence type="ECO:0000256" key="2">
    <source>
        <dbReference type="SAM" id="MobiDB-lite"/>
    </source>
</evidence>
<dbReference type="EMBL" id="CAUJNA010003271">
    <property type="protein sequence ID" value="CAJ1397599.1"/>
    <property type="molecule type" value="Genomic_DNA"/>
</dbReference>
<dbReference type="GO" id="GO:0003723">
    <property type="term" value="F:RNA binding"/>
    <property type="evidence" value="ECO:0007669"/>
    <property type="project" value="InterPro"/>
</dbReference>
<evidence type="ECO:0000313" key="4">
    <source>
        <dbReference type="EMBL" id="CAJ1397599.1"/>
    </source>
</evidence>
<dbReference type="PANTHER" id="PTHR21600">
    <property type="entry name" value="MITOCHONDRIAL RNA PSEUDOURIDINE SYNTHASE"/>
    <property type="match status" value="1"/>
</dbReference>
<dbReference type="PROSITE" id="PS01159">
    <property type="entry name" value="WW_DOMAIN_1"/>
    <property type="match status" value="1"/>
</dbReference>
<feature type="domain" description="WW" evidence="3">
    <location>
        <begin position="857"/>
        <end position="892"/>
    </location>
</feature>
<dbReference type="GO" id="GO:0000455">
    <property type="term" value="P:enzyme-directed rRNA pseudouridine synthesis"/>
    <property type="evidence" value="ECO:0007669"/>
    <property type="project" value="TreeGrafter"/>
</dbReference>
<accession>A0AA36J322</accession>
<dbReference type="InterPro" id="IPR001202">
    <property type="entry name" value="WW_dom"/>
</dbReference>
<sequence>MDVKIQEKTALAQRQFMEKASKLIANIRGEWQLVEVNEMIAAEYEKLYGRIAMHPLLSVKGGKKEPRYLIDRDETWVIYKPPLWQMAGSPNSWLPNVKKLVKQSQSREDARQKLVTEPKTSALQEWHGIMTGIKWIVDENPEEPQRKGVKDWGFLQRLDLETDGPVLVAKSWRAQRFLQVQLKEHIFSKAYMCLVHGKVENRTQHIKARFAELGTSGHQVMVKYDAINDPFYERHKSGWWQKREQRVADTFLKPLAYYKKKDDGSEYTLVYVNILSGITHQVRITMQSIGHPLVSDDRYLPREQAMADCQWCPRNFLCEVRSDWFDMCGPYQDSKRRRYARISIENPLPKLFQDLLEQKLHLVQKLDPHADLYQGCQYWALGDEQLMIDHPKDTEYQKKVMRWGIRRGIHLDAMDRLLLLKREEIDRVMAEYRSPDDEDGVFWVCPVCMSFNHPTQYGDGTTCKGFLGNKCASTKKVSKSENVVVPEGWRDYLADPTLHLLAVVNPLLLSARKEAISRSRPNWDRPPGEEEGEQATPDQIESLHKALVKDAEKGGFGFHQDELHKIGGLETAQMPLRLPQDCEVRRVRLPGRGMHSRWNYTLSGKERLKAAASFSCRLKPVNEPILVDTERLPEKYFLRGGGQGVYNGQQQAAEEAGSKGRGEETEQSSNEKTRNKKEEDQSWGGWNSWGRSGNYKQRWENQERGWEKQEPSAVERKRPMEETWPNSPEQPAKRSKSVWKKVEKRNMPGHFFYVDAETGDVSEAPPQLFEEVVWECKESSTARGAYYYFNRDSGETRVDRPKGVKIINDVQQAKAKTKPEEKKAESGIPWQRIESKSQPGLYYYFNPLTGQTDTMPPRVQAPWQLLESKSKRGQWYYFNQSTGESTEVPPRCAMPKGEQPSARQDARGQSEEWEKHMSAKHGKFYWINTRTNETRWQLPGKTNAERPRAKDQWERLESSSYPGKFYYKNLATGETKWTS</sequence>
<organism evidence="4 5">
    <name type="scientific">Effrenium voratum</name>
    <dbReference type="NCBI Taxonomy" id="2562239"/>
    <lineage>
        <taxon>Eukaryota</taxon>
        <taxon>Sar</taxon>
        <taxon>Alveolata</taxon>
        <taxon>Dinophyceae</taxon>
        <taxon>Suessiales</taxon>
        <taxon>Symbiodiniaceae</taxon>
        <taxon>Effrenium</taxon>
    </lineage>
</organism>
<evidence type="ECO:0000313" key="5">
    <source>
        <dbReference type="Proteomes" id="UP001178507"/>
    </source>
</evidence>
<dbReference type="AlphaFoldDB" id="A0AA36J322"/>
<evidence type="ECO:0000256" key="1">
    <source>
        <dbReference type="ARBA" id="ARBA00010876"/>
    </source>
</evidence>
<reference evidence="4" key="1">
    <citation type="submission" date="2023-08" db="EMBL/GenBank/DDBJ databases">
        <authorList>
            <person name="Chen Y."/>
            <person name="Shah S."/>
            <person name="Dougan E. K."/>
            <person name="Thang M."/>
            <person name="Chan C."/>
        </authorList>
    </citation>
    <scope>NUCLEOTIDE SEQUENCE</scope>
</reference>
<name>A0AA36J322_9DINO</name>
<dbReference type="Gene3D" id="3.30.2350.10">
    <property type="entry name" value="Pseudouridine synthase"/>
    <property type="match status" value="1"/>
</dbReference>
<keyword evidence="5" id="KW-1185">Reference proteome</keyword>
<dbReference type="InterPro" id="IPR050188">
    <property type="entry name" value="RluA_PseudoU_synthase"/>
</dbReference>